<gene>
    <name evidence="1" type="ORF">L211DRAFT_840915</name>
</gene>
<dbReference type="InterPro" id="IPR011008">
    <property type="entry name" value="Dimeric_a/b-barrel"/>
</dbReference>
<evidence type="ECO:0008006" key="3">
    <source>
        <dbReference type="Google" id="ProtNLM"/>
    </source>
</evidence>
<dbReference type="AlphaFoldDB" id="A0A3N4LE50"/>
<dbReference type="EMBL" id="ML121562">
    <property type="protein sequence ID" value="RPB21167.1"/>
    <property type="molecule type" value="Genomic_DNA"/>
</dbReference>
<keyword evidence="2" id="KW-1185">Reference proteome</keyword>
<dbReference type="SUPFAM" id="SSF54909">
    <property type="entry name" value="Dimeric alpha+beta barrel"/>
    <property type="match status" value="1"/>
</dbReference>
<organism evidence="1 2">
    <name type="scientific">Terfezia boudieri ATCC MYA-4762</name>
    <dbReference type="NCBI Taxonomy" id="1051890"/>
    <lineage>
        <taxon>Eukaryota</taxon>
        <taxon>Fungi</taxon>
        <taxon>Dikarya</taxon>
        <taxon>Ascomycota</taxon>
        <taxon>Pezizomycotina</taxon>
        <taxon>Pezizomycetes</taxon>
        <taxon>Pezizales</taxon>
        <taxon>Pezizaceae</taxon>
        <taxon>Terfezia</taxon>
    </lineage>
</organism>
<dbReference type="OrthoDB" id="3830579at2759"/>
<reference evidence="1 2" key="1">
    <citation type="journal article" date="2018" name="Nat. Ecol. Evol.">
        <title>Pezizomycetes genomes reveal the molecular basis of ectomycorrhizal truffle lifestyle.</title>
        <authorList>
            <person name="Murat C."/>
            <person name="Payen T."/>
            <person name="Noel B."/>
            <person name="Kuo A."/>
            <person name="Morin E."/>
            <person name="Chen J."/>
            <person name="Kohler A."/>
            <person name="Krizsan K."/>
            <person name="Balestrini R."/>
            <person name="Da Silva C."/>
            <person name="Montanini B."/>
            <person name="Hainaut M."/>
            <person name="Levati E."/>
            <person name="Barry K.W."/>
            <person name="Belfiori B."/>
            <person name="Cichocki N."/>
            <person name="Clum A."/>
            <person name="Dockter R.B."/>
            <person name="Fauchery L."/>
            <person name="Guy J."/>
            <person name="Iotti M."/>
            <person name="Le Tacon F."/>
            <person name="Lindquist E.A."/>
            <person name="Lipzen A."/>
            <person name="Malagnac F."/>
            <person name="Mello A."/>
            <person name="Molinier V."/>
            <person name="Miyauchi S."/>
            <person name="Poulain J."/>
            <person name="Riccioni C."/>
            <person name="Rubini A."/>
            <person name="Sitrit Y."/>
            <person name="Splivallo R."/>
            <person name="Traeger S."/>
            <person name="Wang M."/>
            <person name="Zifcakova L."/>
            <person name="Wipf D."/>
            <person name="Zambonelli A."/>
            <person name="Paolocci F."/>
            <person name="Nowrousian M."/>
            <person name="Ottonello S."/>
            <person name="Baldrian P."/>
            <person name="Spatafora J.W."/>
            <person name="Henrissat B."/>
            <person name="Nagy L.G."/>
            <person name="Aury J.M."/>
            <person name="Wincker P."/>
            <person name="Grigoriev I.V."/>
            <person name="Bonfante P."/>
            <person name="Martin F.M."/>
        </authorList>
    </citation>
    <scope>NUCLEOTIDE SEQUENCE [LARGE SCALE GENOMIC DNA]</scope>
    <source>
        <strain evidence="1 2">ATCC MYA-4762</strain>
    </source>
</reference>
<dbReference type="Gene3D" id="3.30.70.100">
    <property type="match status" value="1"/>
</dbReference>
<name>A0A3N4LE50_9PEZI</name>
<evidence type="ECO:0000313" key="1">
    <source>
        <dbReference type="EMBL" id="RPB21167.1"/>
    </source>
</evidence>
<evidence type="ECO:0000313" key="2">
    <source>
        <dbReference type="Proteomes" id="UP000267821"/>
    </source>
</evidence>
<sequence length="216" mass="24049">MVKPNPPVSTIVCFPVKEGCSPDGHDFLLAEYHPISGFFGGFWAWETPVDGVLDKTKLYWLLNWGSYEDAMRFTIQPGFATFAQKIFHFSGIPMIYNAALTPHPPTRVFAAPIIEWVKIQLKSDTNKSSWRDSFSKFEEVLKTAPGYVAHATGWVVEEGNAFFVIIGWETIKAHRDWIANDGGEEAVQYYISGGTAESHMVHVVPGGHVTIPTSLS</sequence>
<dbReference type="STRING" id="1051890.A0A3N4LE50"/>
<dbReference type="InParanoid" id="A0A3N4LE50"/>
<proteinExistence type="predicted"/>
<protein>
    <recommendedName>
        <fullName evidence="3">ABM domain-containing protein</fullName>
    </recommendedName>
</protein>
<dbReference type="Proteomes" id="UP000267821">
    <property type="component" value="Unassembled WGS sequence"/>
</dbReference>
<accession>A0A3N4LE50</accession>